<protein>
    <submittedName>
        <fullName evidence="7">Tyrosine-type recombinase/integrase</fullName>
    </submittedName>
</protein>
<keyword evidence="2 4" id="KW-0238">DNA-binding</keyword>
<dbReference type="PANTHER" id="PTHR30349">
    <property type="entry name" value="PHAGE INTEGRASE-RELATED"/>
    <property type="match status" value="1"/>
</dbReference>
<feature type="domain" description="Tyr recombinase" evidence="5">
    <location>
        <begin position="154"/>
        <end position="333"/>
    </location>
</feature>
<comment type="similarity">
    <text evidence="1">Belongs to the 'phage' integrase family.</text>
</comment>
<dbReference type="InterPro" id="IPR050090">
    <property type="entry name" value="Tyrosine_recombinase_XerCD"/>
</dbReference>
<sequence>MFHNIRHDFIEFTQINLIRKCLFMSRKLIKQRSLNDSYTEAEEIVISAKSVMNLSEATMTSYHKAFVSMRKYFNDKDIFTITKSDAEDYVRYLLYDYKHYTDRKNKKGSKIGLAPSSVNTYIRLSKAIFNTLVECEYIDNNPFKHISLVKKQNERVKTVSKEDINKLLNGLEKNYYTEFRAYVIIHVLLDTMGRIGEVLELTKDDIDFDNQIIYFSKTKNNNYRYVNFSVKTKRLLKEYIDITSEFDNEYVFLNSYGKKLRPDSFRKTLKEFSRKLEINKEFSCHTFRHTAATEFLANGGSVRVLQKILGHSRITTTEIYTHVNEELIKKQHNQYNAVDSLIYSKKSISSMRRNKRK</sequence>
<dbReference type="PROSITE" id="PS51898">
    <property type="entry name" value="TYR_RECOMBINASE"/>
    <property type="match status" value="1"/>
</dbReference>
<dbReference type="EMBL" id="SCWC02000006">
    <property type="protein sequence ID" value="KAA1038444.1"/>
    <property type="molecule type" value="Genomic_DNA"/>
</dbReference>
<dbReference type="InterPro" id="IPR010998">
    <property type="entry name" value="Integrase_recombinase_N"/>
</dbReference>
<dbReference type="Gene3D" id="1.10.150.130">
    <property type="match status" value="1"/>
</dbReference>
<dbReference type="Gene3D" id="1.10.443.10">
    <property type="entry name" value="Intergrase catalytic core"/>
    <property type="match status" value="1"/>
</dbReference>
<evidence type="ECO:0000313" key="7">
    <source>
        <dbReference type="EMBL" id="KAA1038444.1"/>
    </source>
</evidence>
<dbReference type="InterPro" id="IPR002104">
    <property type="entry name" value="Integrase_catalytic"/>
</dbReference>
<keyword evidence="3" id="KW-0233">DNA recombination</keyword>
<evidence type="ECO:0000256" key="4">
    <source>
        <dbReference type="PROSITE-ProRule" id="PRU01248"/>
    </source>
</evidence>
<gene>
    <name evidence="7" type="ORF">ERX35_008850</name>
</gene>
<evidence type="ECO:0000259" key="6">
    <source>
        <dbReference type="PROSITE" id="PS51900"/>
    </source>
</evidence>
<keyword evidence="8" id="KW-1185">Reference proteome</keyword>
<evidence type="ECO:0000259" key="5">
    <source>
        <dbReference type="PROSITE" id="PS51898"/>
    </source>
</evidence>
<accession>A0ABQ6R7J1</accession>
<dbReference type="PANTHER" id="PTHR30349:SF41">
    <property type="entry name" value="INTEGRASE_RECOMBINASE PROTEIN MJ0367-RELATED"/>
    <property type="match status" value="1"/>
</dbReference>
<dbReference type="Pfam" id="PF13102">
    <property type="entry name" value="Phage_int_SAM_5"/>
    <property type="match status" value="1"/>
</dbReference>
<dbReference type="PROSITE" id="PS51900">
    <property type="entry name" value="CB"/>
    <property type="match status" value="1"/>
</dbReference>
<evidence type="ECO:0000313" key="8">
    <source>
        <dbReference type="Proteomes" id="UP000295735"/>
    </source>
</evidence>
<dbReference type="Pfam" id="PF00589">
    <property type="entry name" value="Phage_integrase"/>
    <property type="match status" value="1"/>
</dbReference>
<evidence type="ECO:0000256" key="2">
    <source>
        <dbReference type="ARBA" id="ARBA00023125"/>
    </source>
</evidence>
<reference evidence="7 8" key="1">
    <citation type="submission" date="2019-09" db="EMBL/GenBank/DDBJ databases">
        <authorList>
            <person name="Mazhar S."/>
            <person name="Altermann E."/>
            <person name="Hill C."/>
            <person name="Mcauliffe O."/>
        </authorList>
    </citation>
    <scope>NUCLEOTIDE SEQUENCE [LARGE SCALE GENOMIC DNA]</scope>
    <source>
        <strain evidence="7 8">ATCC 51831</strain>
    </source>
</reference>
<organism evidence="7 8">
    <name type="scientific">Macrococcus equipercicus</name>
    <dbReference type="NCBI Taxonomy" id="69967"/>
    <lineage>
        <taxon>Bacteria</taxon>
        <taxon>Bacillati</taxon>
        <taxon>Bacillota</taxon>
        <taxon>Bacilli</taxon>
        <taxon>Bacillales</taxon>
        <taxon>Staphylococcaceae</taxon>
        <taxon>Macrococcus</taxon>
    </lineage>
</organism>
<dbReference type="InterPro" id="IPR013762">
    <property type="entry name" value="Integrase-like_cat_sf"/>
</dbReference>
<evidence type="ECO:0000256" key="3">
    <source>
        <dbReference type="ARBA" id="ARBA00023172"/>
    </source>
</evidence>
<feature type="domain" description="Core-binding (CB)" evidence="6">
    <location>
        <begin position="36"/>
        <end position="133"/>
    </location>
</feature>
<name>A0ABQ6R7J1_9STAP</name>
<comment type="caution">
    <text evidence="7">The sequence shown here is derived from an EMBL/GenBank/DDBJ whole genome shotgun (WGS) entry which is preliminary data.</text>
</comment>
<dbReference type="InterPro" id="IPR044068">
    <property type="entry name" value="CB"/>
</dbReference>
<dbReference type="Proteomes" id="UP000295735">
    <property type="component" value="Unassembled WGS sequence"/>
</dbReference>
<dbReference type="InterPro" id="IPR025269">
    <property type="entry name" value="SAM-like_dom"/>
</dbReference>
<proteinExistence type="inferred from homology"/>
<dbReference type="SUPFAM" id="SSF56349">
    <property type="entry name" value="DNA breaking-rejoining enzymes"/>
    <property type="match status" value="1"/>
</dbReference>
<dbReference type="InterPro" id="IPR011010">
    <property type="entry name" value="DNA_brk_join_enz"/>
</dbReference>
<evidence type="ECO:0000256" key="1">
    <source>
        <dbReference type="ARBA" id="ARBA00008857"/>
    </source>
</evidence>